<dbReference type="Gene3D" id="3.40.190.80">
    <property type="match status" value="1"/>
</dbReference>
<comment type="caution">
    <text evidence="1">The sequence shown here is derived from an EMBL/GenBank/DDBJ whole genome shotgun (WGS) entry which is preliminary data.</text>
</comment>
<sequence length="285" mass="29578">MSEPSPTYPDPSLNDAALAAALADGAGAVLLGLRAAVDAAGGGFEARAFKDAGDAASQEWLAAALAHARPGDAVLSEEAKDDASRLSADRVWIIDPLDGTREFAERHADGDRWRDDFAVHVALWQRGRGLTAGAVGLPARGTTFATADAAGPAAEAAREVLEGRRPLRIAASRSRPPEFVTALAARDDVELVPMGSAGVKVVSVVDGTVDAYVHGGGQYEWDSAAPVAVAAAAGLDCTRLDSSPLEYNRQDPWLPDLFVCHPALASHLRAALTQVGVDIKEGAQS</sequence>
<gene>
    <name evidence="1" type="ORF">GCM10007368_22380</name>
</gene>
<dbReference type="EMBL" id="BMDG01000007">
    <property type="protein sequence ID" value="GGI08682.1"/>
    <property type="molecule type" value="Genomic_DNA"/>
</dbReference>
<protein>
    <submittedName>
        <fullName evidence="1">3'(2'),5'-bisphosphate nucleotidase CysQ</fullName>
    </submittedName>
</protein>
<dbReference type="PANTHER" id="PTHR43028">
    <property type="entry name" value="3'(2'),5'-BISPHOSPHATE NUCLEOTIDASE 1"/>
    <property type="match status" value="1"/>
</dbReference>
<dbReference type="Gene3D" id="3.30.540.10">
    <property type="entry name" value="Fructose-1,6-Bisphosphatase, subunit A, domain 1"/>
    <property type="match status" value="1"/>
</dbReference>
<dbReference type="PANTHER" id="PTHR43028:SF5">
    <property type="entry name" value="3'(2'),5'-BISPHOSPHATE NUCLEOTIDASE 1"/>
    <property type="match status" value="1"/>
</dbReference>
<dbReference type="RefSeq" id="WP_188523798.1">
    <property type="nucleotide sequence ID" value="NZ_BMDG01000007.1"/>
</dbReference>
<proteinExistence type="predicted"/>
<dbReference type="InterPro" id="IPR050725">
    <property type="entry name" value="CysQ/Inositol_MonoPase"/>
</dbReference>
<dbReference type="Pfam" id="PF00459">
    <property type="entry name" value="Inositol_P"/>
    <property type="match status" value="1"/>
</dbReference>
<accession>A0ABQ2B5R4</accession>
<organism evidence="1 2">
    <name type="scientific">Isoptericola cucumis</name>
    <dbReference type="NCBI Taxonomy" id="1776856"/>
    <lineage>
        <taxon>Bacteria</taxon>
        <taxon>Bacillati</taxon>
        <taxon>Actinomycetota</taxon>
        <taxon>Actinomycetes</taxon>
        <taxon>Micrococcales</taxon>
        <taxon>Promicromonosporaceae</taxon>
        <taxon>Isoptericola</taxon>
    </lineage>
</organism>
<evidence type="ECO:0000313" key="2">
    <source>
        <dbReference type="Proteomes" id="UP000632535"/>
    </source>
</evidence>
<dbReference type="Proteomes" id="UP000632535">
    <property type="component" value="Unassembled WGS sequence"/>
</dbReference>
<keyword evidence="2" id="KW-1185">Reference proteome</keyword>
<name>A0ABQ2B5R4_9MICO</name>
<reference evidence="2" key="1">
    <citation type="journal article" date="2019" name="Int. J. Syst. Evol. Microbiol.">
        <title>The Global Catalogue of Microorganisms (GCM) 10K type strain sequencing project: providing services to taxonomists for standard genome sequencing and annotation.</title>
        <authorList>
            <consortium name="The Broad Institute Genomics Platform"/>
            <consortium name="The Broad Institute Genome Sequencing Center for Infectious Disease"/>
            <person name="Wu L."/>
            <person name="Ma J."/>
        </authorList>
    </citation>
    <scope>NUCLEOTIDE SEQUENCE [LARGE SCALE GENOMIC DNA]</scope>
    <source>
        <strain evidence="2">CCM 8653</strain>
    </source>
</reference>
<dbReference type="InterPro" id="IPR000760">
    <property type="entry name" value="Inositol_monophosphatase-like"/>
</dbReference>
<evidence type="ECO:0000313" key="1">
    <source>
        <dbReference type="EMBL" id="GGI08682.1"/>
    </source>
</evidence>
<dbReference type="SUPFAM" id="SSF56655">
    <property type="entry name" value="Carbohydrate phosphatase"/>
    <property type="match status" value="1"/>
</dbReference>